<proteinExistence type="predicted"/>
<feature type="transmembrane region" description="Helical" evidence="1">
    <location>
        <begin position="91"/>
        <end position="113"/>
    </location>
</feature>
<dbReference type="AlphaFoldDB" id="A0A7C9HUZ8"/>
<dbReference type="Proteomes" id="UP000482295">
    <property type="component" value="Unassembled WGS sequence"/>
</dbReference>
<feature type="transmembrane region" description="Helical" evidence="1">
    <location>
        <begin position="143"/>
        <end position="168"/>
    </location>
</feature>
<feature type="transmembrane region" description="Helical" evidence="1">
    <location>
        <begin position="225"/>
        <end position="243"/>
    </location>
</feature>
<feature type="transmembrane region" description="Helical" evidence="1">
    <location>
        <begin position="180"/>
        <end position="204"/>
    </location>
</feature>
<gene>
    <name evidence="2" type="ORF">F0475_10510</name>
</gene>
<name>A0A7C9HUZ8_9BACT</name>
<protein>
    <recommendedName>
        <fullName evidence="4">Transmembrane protein</fullName>
    </recommendedName>
</protein>
<evidence type="ECO:0000256" key="1">
    <source>
        <dbReference type="SAM" id="Phobius"/>
    </source>
</evidence>
<feature type="transmembrane region" description="Helical" evidence="1">
    <location>
        <begin position="286"/>
        <end position="309"/>
    </location>
</feature>
<organism evidence="2 3">
    <name type="scientific">Prevotella vespertina</name>
    <dbReference type="NCBI Taxonomy" id="2608404"/>
    <lineage>
        <taxon>Bacteria</taxon>
        <taxon>Pseudomonadati</taxon>
        <taxon>Bacteroidota</taxon>
        <taxon>Bacteroidia</taxon>
        <taxon>Bacteroidales</taxon>
        <taxon>Prevotellaceae</taxon>
        <taxon>Prevotella</taxon>
    </lineage>
</organism>
<comment type="caution">
    <text evidence="2">The sequence shown here is derived from an EMBL/GenBank/DDBJ whole genome shotgun (WGS) entry which is preliminary data.</text>
</comment>
<feature type="transmembrane region" description="Helical" evidence="1">
    <location>
        <begin position="35"/>
        <end position="55"/>
    </location>
</feature>
<accession>A0A7C9HUZ8</accession>
<keyword evidence="1" id="KW-0812">Transmembrane</keyword>
<evidence type="ECO:0000313" key="3">
    <source>
        <dbReference type="Proteomes" id="UP000482295"/>
    </source>
</evidence>
<sequence length="346" mass="39047">MNFQVEKPKVDLYRVRTFGQKFSATFDFIKENYKLLLKACFYLILPVCLFQAFAFERLMTAVASDNMSSVADDGSTSGALSYLLINTGLSYILLLICICLGTLLLFSICFAMIRYYNESPTRLQGVTLRDLKPLIIQCMKRSFLMGLVFSVAWVVIVIILGLFAFIFFEVASNDQFPNVLIGIGLFFLVIIGLLVAFVPATVSWPVYLFEDDETVFSAIRRGWRLGIYSFFPLIGLMFIMALIENVLQTVTTLPWYFMYLAKVFLTAANAEEVSIASSPVYNFVEYILSVVMNFGTYLATILTIIALAFHYGSVAEEVDGVSVEESIQNFDQLAEKDNDIDDFDKL</sequence>
<reference evidence="2 3" key="1">
    <citation type="submission" date="2019-09" db="EMBL/GenBank/DDBJ databases">
        <title>Prevotella A2879 sp. nov., isolated from an abscess of a patient.</title>
        <authorList>
            <person name="Buhl M."/>
            <person name="Oberhettinger P."/>
        </authorList>
    </citation>
    <scope>NUCLEOTIDE SEQUENCE [LARGE SCALE GENOMIC DNA]</scope>
    <source>
        <strain evidence="2 3">A2879</strain>
    </source>
</reference>
<evidence type="ECO:0000313" key="2">
    <source>
        <dbReference type="EMBL" id="MUL28722.1"/>
    </source>
</evidence>
<dbReference type="EMBL" id="VVIQ01000013">
    <property type="protein sequence ID" value="MUL28722.1"/>
    <property type="molecule type" value="Genomic_DNA"/>
</dbReference>
<evidence type="ECO:0008006" key="4">
    <source>
        <dbReference type="Google" id="ProtNLM"/>
    </source>
</evidence>
<keyword evidence="3" id="KW-1185">Reference proteome</keyword>
<keyword evidence="1" id="KW-1133">Transmembrane helix</keyword>
<keyword evidence="1" id="KW-0472">Membrane</keyword>
<dbReference type="RefSeq" id="WP_009435592.1">
    <property type="nucleotide sequence ID" value="NZ_VVIQ01000013.1"/>
</dbReference>